<accession>A0A1T4RCS8</accession>
<evidence type="ECO:0000313" key="3">
    <source>
        <dbReference type="Proteomes" id="UP000189933"/>
    </source>
</evidence>
<proteinExistence type="predicted"/>
<dbReference type="OrthoDB" id="9803416at2"/>
<keyword evidence="3" id="KW-1185">Reference proteome</keyword>
<gene>
    <name evidence="2" type="ORF">SAMN02745885_02037</name>
</gene>
<dbReference type="AlphaFoldDB" id="A0A1T4RCS8"/>
<sequence>MKDWLIVTNSFIHDTATGLWLAGLFLLGKIKASYGQDALFWELNTWVWLALVLILVTGALRGISFRYYGWTGDVARERKRLLLIKHGILGVVWTAGLIYHWQLLH</sequence>
<reference evidence="3" key="1">
    <citation type="submission" date="2017-02" db="EMBL/GenBank/DDBJ databases">
        <authorList>
            <person name="Varghese N."/>
            <person name="Submissions S."/>
        </authorList>
    </citation>
    <scope>NUCLEOTIDE SEQUENCE [LARGE SCALE GENOMIC DNA]</scope>
    <source>
        <strain evidence="3">DSM 16521</strain>
    </source>
</reference>
<dbReference type="EMBL" id="FUXM01000028">
    <property type="protein sequence ID" value="SKA13616.1"/>
    <property type="molecule type" value="Genomic_DNA"/>
</dbReference>
<dbReference type="RefSeq" id="WP_078666067.1">
    <property type="nucleotide sequence ID" value="NZ_FUXM01000028.1"/>
</dbReference>
<name>A0A1T4RCS8_9FIRM</name>
<keyword evidence="1" id="KW-1133">Transmembrane helix</keyword>
<feature type="transmembrane region" description="Helical" evidence="1">
    <location>
        <begin position="45"/>
        <end position="69"/>
    </location>
</feature>
<evidence type="ECO:0000313" key="2">
    <source>
        <dbReference type="EMBL" id="SKA13616.1"/>
    </source>
</evidence>
<keyword evidence="1" id="KW-0812">Transmembrane</keyword>
<protein>
    <submittedName>
        <fullName evidence="2">Uncharacterized protein</fullName>
    </submittedName>
</protein>
<dbReference type="Proteomes" id="UP000189933">
    <property type="component" value="Unassembled WGS sequence"/>
</dbReference>
<evidence type="ECO:0000256" key="1">
    <source>
        <dbReference type="SAM" id="Phobius"/>
    </source>
</evidence>
<organism evidence="2 3">
    <name type="scientific">Carboxydocella sporoproducens DSM 16521</name>
    <dbReference type="NCBI Taxonomy" id="1121270"/>
    <lineage>
        <taxon>Bacteria</taxon>
        <taxon>Bacillati</taxon>
        <taxon>Bacillota</taxon>
        <taxon>Clostridia</taxon>
        <taxon>Eubacteriales</taxon>
        <taxon>Clostridiales Family XVI. Incertae Sedis</taxon>
        <taxon>Carboxydocella</taxon>
    </lineage>
</organism>
<feature type="transmembrane region" description="Helical" evidence="1">
    <location>
        <begin position="81"/>
        <end position="101"/>
    </location>
</feature>
<keyword evidence="1" id="KW-0472">Membrane</keyword>